<dbReference type="SFLD" id="SFLDG00358">
    <property type="entry name" value="Main_(cytGST)"/>
    <property type="match status" value="1"/>
</dbReference>
<evidence type="ECO:0000256" key="1">
    <source>
        <dbReference type="ARBA" id="ARBA00007409"/>
    </source>
</evidence>
<gene>
    <name evidence="4" type="ORF">THARTR1_09958</name>
</gene>
<dbReference type="Gene3D" id="3.40.30.10">
    <property type="entry name" value="Glutaredoxin"/>
    <property type="match status" value="1"/>
</dbReference>
<dbReference type="CDD" id="cd00570">
    <property type="entry name" value="GST_N_family"/>
    <property type="match status" value="1"/>
</dbReference>
<dbReference type="SFLD" id="SFLDS00019">
    <property type="entry name" value="Glutathione_Transferase_(cytos"/>
    <property type="match status" value="1"/>
</dbReference>
<accession>A0A2K0TUT5</accession>
<evidence type="ECO:0000313" key="4">
    <source>
        <dbReference type="EMBL" id="PNP49290.1"/>
    </source>
</evidence>
<evidence type="ECO:0000259" key="2">
    <source>
        <dbReference type="PROSITE" id="PS50404"/>
    </source>
</evidence>
<name>A0A2K0TUT5_TRIHA</name>
<dbReference type="InterPro" id="IPR040079">
    <property type="entry name" value="Glutathione_S-Trfase"/>
</dbReference>
<dbReference type="Gene3D" id="1.20.1050.10">
    <property type="match status" value="1"/>
</dbReference>
<dbReference type="PANTHER" id="PTHR43968">
    <property type="match status" value="1"/>
</dbReference>
<proteinExistence type="inferred from homology"/>
<dbReference type="OrthoDB" id="202840at2759"/>
<dbReference type="InterPro" id="IPR050983">
    <property type="entry name" value="GST_Omega/HSP26"/>
</dbReference>
<dbReference type="Pfam" id="PF13409">
    <property type="entry name" value="GST_N_2"/>
    <property type="match status" value="1"/>
</dbReference>
<dbReference type="PROSITE" id="PS50405">
    <property type="entry name" value="GST_CTER"/>
    <property type="match status" value="1"/>
</dbReference>
<dbReference type="EMBL" id="MTYI01000199">
    <property type="protein sequence ID" value="PNP49290.1"/>
    <property type="molecule type" value="Genomic_DNA"/>
</dbReference>
<dbReference type="Proteomes" id="UP000236290">
    <property type="component" value="Unassembled WGS sequence"/>
</dbReference>
<dbReference type="SUPFAM" id="SSF52833">
    <property type="entry name" value="Thioredoxin-like"/>
    <property type="match status" value="1"/>
</dbReference>
<feature type="domain" description="GST N-terminal" evidence="2">
    <location>
        <begin position="17"/>
        <end position="96"/>
    </location>
</feature>
<dbReference type="AlphaFoldDB" id="A0A2K0TUT5"/>
<reference evidence="4 5" key="1">
    <citation type="submission" date="2017-02" db="EMBL/GenBank/DDBJ databases">
        <title>Genomes of Trichoderma spp. with biocontrol activity.</title>
        <authorList>
            <person name="Gardiner D."/>
            <person name="Kazan K."/>
            <person name="Vos C."/>
            <person name="Harvey P."/>
        </authorList>
    </citation>
    <scope>NUCLEOTIDE SEQUENCE [LARGE SCALE GENOMIC DNA]</scope>
    <source>
        <strain evidence="4 5">Tr1</strain>
    </source>
</reference>
<dbReference type="InterPro" id="IPR036282">
    <property type="entry name" value="Glutathione-S-Trfase_C_sf"/>
</dbReference>
<dbReference type="PROSITE" id="PS50404">
    <property type="entry name" value="GST_NTER"/>
    <property type="match status" value="1"/>
</dbReference>
<dbReference type="InterPro" id="IPR036249">
    <property type="entry name" value="Thioredoxin-like_sf"/>
</dbReference>
<organism evidence="4 5">
    <name type="scientific">Trichoderma harzianum</name>
    <name type="common">Hypocrea lixii</name>
    <dbReference type="NCBI Taxonomy" id="5544"/>
    <lineage>
        <taxon>Eukaryota</taxon>
        <taxon>Fungi</taxon>
        <taxon>Dikarya</taxon>
        <taxon>Ascomycota</taxon>
        <taxon>Pezizomycotina</taxon>
        <taxon>Sordariomycetes</taxon>
        <taxon>Hypocreomycetidae</taxon>
        <taxon>Hypocreales</taxon>
        <taxon>Hypocreaceae</taxon>
        <taxon>Trichoderma</taxon>
    </lineage>
</organism>
<sequence length="245" mass="26796">MAHPVGAACFPNMTVDAKIILYTNHGCPWAHRAHIALSELQVPVEEVIIDLDAPRTAEYLAINPAGLVPAISYNDTIITESAIVAQFLADQYPSHLVPPSNTVEGALKRARISFFVDTFFSKFQSPLFGILSAKSPEEEKSIMDSVVASLAKNVEPLLQNAGPFFGGSNKLTMVEVLTGSFVVRLLTLPTPDLYPTGLLEAIQSSAPAFWKWAEHVAKHPSITNIYDVNFVAEGMKKRFPKQFTV</sequence>
<protein>
    <recommendedName>
        <fullName evidence="6">Glutathione S-transferase domain-containing protein</fullName>
    </recommendedName>
</protein>
<dbReference type="InterPro" id="IPR010987">
    <property type="entry name" value="Glutathione-S-Trfase_C-like"/>
</dbReference>
<feature type="domain" description="GST C-terminal" evidence="3">
    <location>
        <begin position="105"/>
        <end position="243"/>
    </location>
</feature>
<comment type="similarity">
    <text evidence="1">Belongs to the GST superfamily.</text>
</comment>
<dbReference type="PANTHER" id="PTHR43968:SF8">
    <property type="entry name" value="S-TRANSFERASE, PUTATIVE (AFU_ORTHOLOGUE AFUA_2G00590)-RELATED"/>
    <property type="match status" value="1"/>
</dbReference>
<evidence type="ECO:0008006" key="6">
    <source>
        <dbReference type="Google" id="ProtNLM"/>
    </source>
</evidence>
<dbReference type="GO" id="GO:0005737">
    <property type="term" value="C:cytoplasm"/>
    <property type="evidence" value="ECO:0007669"/>
    <property type="project" value="TreeGrafter"/>
</dbReference>
<dbReference type="SUPFAM" id="SSF47616">
    <property type="entry name" value="GST C-terminal domain-like"/>
    <property type="match status" value="1"/>
</dbReference>
<evidence type="ECO:0000259" key="3">
    <source>
        <dbReference type="PROSITE" id="PS50405"/>
    </source>
</evidence>
<evidence type="ECO:0000313" key="5">
    <source>
        <dbReference type="Proteomes" id="UP000236290"/>
    </source>
</evidence>
<dbReference type="InterPro" id="IPR004045">
    <property type="entry name" value="Glutathione_S-Trfase_N"/>
</dbReference>
<comment type="caution">
    <text evidence="4">The sequence shown here is derived from an EMBL/GenBank/DDBJ whole genome shotgun (WGS) entry which is preliminary data.</text>
</comment>